<dbReference type="Proteomes" id="UP001296104">
    <property type="component" value="Unassembled WGS sequence"/>
</dbReference>
<gene>
    <name evidence="2" type="ORF">LECACI_7A007551</name>
</gene>
<evidence type="ECO:0000313" key="3">
    <source>
        <dbReference type="Proteomes" id="UP001296104"/>
    </source>
</evidence>
<feature type="compositionally biased region" description="Basic and acidic residues" evidence="1">
    <location>
        <begin position="494"/>
        <end position="504"/>
    </location>
</feature>
<name>A0AAI9EDK2_9PEZI</name>
<proteinExistence type="predicted"/>
<feature type="compositionally biased region" description="Acidic residues" evidence="1">
    <location>
        <begin position="144"/>
        <end position="155"/>
    </location>
</feature>
<feature type="compositionally biased region" description="Acidic residues" evidence="1">
    <location>
        <begin position="521"/>
        <end position="535"/>
    </location>
</feature>
<feature type="compositionally biased region" description="Basic and acidic residues" evidence="1">
    <location>
        <begin position="402"/>
        <end position="417"/>
    </location>
</feature>
<organism evidence="2 3">
    <name type="scientific">Lecanosticta acicola</name>
    <dbReference type="NCBI Taxonomy" id="111012"/>
    <lineage>
        <taxon>Eukaryota</taxon>
        <taxon>Fungi</taxon>
        <taxon>Dikarya</taxon>
        <taxon>Ascomycota</taxon>
        <taxon>Pezizomycotina</taxon>
        <taxon>Dothideomycetes</taxon>
        <taxon>Dothideomycetidae</taxon>
        <taxon>Mycosphaerellales</taxon>
        <taxon>Mycosphaerellaceae</taxon>
        <taxon>Lecanosticta</taxon>
    </lineage>
</organism>
<feature type="compositionally biased region" description="Low complexity" evidence="1">
    <location>
        <begin position="483"/>
        <end position="493"/>
    </location>
</feature>
<feature type="compositionally biased region" description="Polar residues" evidence="1">
    <location>
        <begin position="351"/>
        <end position="367"/>
    </location>
</feature>
<reference evidence="2" key="1">
    <citation type="submission" date="2023-11" db="EMBL/GenBank/DDBJ databases">
        <authorList>
            <person name="Alioto T."/>
            <person name="Alioto T."/>
            <person name="Gomez Garrido J."/>
        </authorList>
    </citation>
    <scope>NUCLEOTIDE SEQUENCE</scope>
</reference>
<sequence length="557" mass="62801">MPPPLPTAPIAIPVIPRSPSKHDWTKQTSKISECQPRTYSKDPLPIRPSDEAPRKAHITGRIAEPDRVAYTIEIGGVQVDDVGIDEILEYVSAYDLEQYENRKFEEEGEILKVARLEAEAEAERRRERQRHRAKTKGTVLFQEVSDDDDDEDQSDETGSAVGRHGRSRPTYTHLFEKGRQRKRRRKRDPDTGELMPLSDEEIDVEPVIPDLVLPVSNRPPAPPFAALPKRRRRKRDKATGELLPLDPLGQGSVTEDLASRNDEDSEVDAAPPFQQTVRSSATKVGEPPRRRRRERDVHTGELLPLESLDKRLSDEKRPRRRRHPLTGELMPLGWRYDPKAEGTTYERRQDGTGSDSQVFKRLSLSQEQEPKRLKLTSGNSSDEIVHPYPKPSTPKQRSFNVKSERSESDERSMRHEHEEDDDESEMEVKPTPRPASVHRSGATPKASLLRPDARANMLSKAAVDTASKPMNLNSFLGANRQHSSSAESSSSSEMDVKKFQERSKVTAATIMNPVAAAHGSEDEEEDDDGEEEGWDIENILAHQMSDPRTHPGKPSGE</sequence>
<comment type="caution">
    <text evidence="2">The sequence shown here is derived from an EMBL/GenBank/DDBJ whole genome shotgun (WGS) entry which is preliminary data.</text>
</comment>
<feature type="compositionally biased region" description="Polar residues" evidence="1">
    <location>
        <begin position="468"/>
        <end position="482"/>
    </location>
</feature>
<feature type="compositionally biased region" description="Polar residues" evidence="1">
    <location>
        <begin position="273"/>
        <end position="282"/>
    </location>
</feature>
<evidence type="ECO:0000313" key="2">
    <source>
        <dbReference type="EMBL" id="CAK4032393.1"/>
    </source>
</evidence>
<keyword evidence="3" id="KW-1185">Reference proteome</keyword>
<feature type="compositionally biased region" description="Basic and acidic residues" evidence="1">
    <location>
        <begin position="336"/>
        <end position="350"/>
    </location>
</feature>
<accession>A0AAI9EDK2</accession>
<dbReference type="AlphaFoldDB" id="A0AAI9EDK2"/>
<feature type="compositionally biased region" description="Polar residues" evidence="1">
    <location>
        <begin position="26"/>
        <end position="38"/>
    </location>
</feature>
<feature type="compositionally biased region" description="Basic and acidic residues" evidence="1">
    <location>
        <begin position="116"/>
        <end position="126"/>
    </location>
</feature>
<feature type="region of interest" description="Disordered" evidence="1">
    <location>
        <begin position="116"/>
        <end position="557"/>
    </location>
</feature>
<feature type="compositionally biased region" description="Basic and acidic residues" evidence="1">
    <location>
        <begin position="307"/>
        <end position="317"/>
    </location>
</feature>
<dbReference type="EMBL" id="CAVMBE010000063">
    <property type="protein sequence ID" value="CAK4032393.1"/>
    <property type="molecule type" value="Genomic_DNA"/>
</dbReference>
<protein>
    <submittedName>
        <fullName evidence="2">Uncharacterized protein</fullName>
    </submittedName>
</protein>
<feature type="region of interest" description="Disordered" evidence="1">
    <location>
        <begin position="1"/>
        <end position="60"/>
    </location>
</feature>
<evidence type="ECO:0000256" key="1">
    <source>
        <dbReference type="SAM" id="MobiDB-lite"/>
    </source>
</evidence>